<dbReference type="PANTHER" id="PTHR43611">
    <property type="entry name" value="ALPHA-D-GLUCOSE 1-PHOSPHATE PHOSPHATASE"/>
    <property type="match status" value="1"/>
</dbReference>
<dbReference type="PANTHER" id="PTHR43611:SF3">
    <property type="entry name" value="FLAVIN MONONUCLEOTIDE HYDROLASE 1, CHLOROPLATIC"/>
    <property type="match status" value="1"/>
</dbReference>
<dbReference type="Gene3D" id="3.40.50.1000">
    <property type="entry name" value="HAD superfamily/HAD-like"/>
    <property type="match status" value="1"/>
</dbReference>
<name>A0ABY7GFX6_9GAMM</name>
<keyword evidence="2" id="KW-1185">Reference proteome</keyword>
<dbReference type="Pfam" id="PF00702">
    <property type="entry name" value="Hydrolase"/>
    <property type="match status" value="1"/>
</dbReference>
<dbReference type="InterPro" id="IPR006439">
    <property type="entry name" value="HAD-SF_hydro_IA"/>
</dbReference>
<dbReference type="SUPFAM" id="SSF56784">
    <property type="entry name" value="HAD-like"/>
    <property type="match status" value="1"/>
</dbReference>
<protein>
    <submittedName>
        <fullName evidence="1">HAD family phosphatase</fullName>
    </submittedName>
</protein>
<proteinExistence type="predicted"/>
<dbReference type="PRINTS" id="PR00413">
    <property type="entry name" value="HADHALOGNASE"/>
</dbReference>
<dbReference type="Gene3D" id="1.10.150.240">
    <property type="entry name" value="Putative phosphatase, domain 2"/>
    <property type="match status" value="1"/>
</dbReference>
<gene>
    <name evidence="1" type="ORF">NM686_017525</name>
</gene>
<dbReference type="SFLD" id="SFLDG01129">
    <property type="entry name" value="C1.5:_HAD__Beta-PGM__Phosphata"/>
    <property type="match status" value="1"/>
</dbReference>
<dbReference type="NCBIfam" id="TIGR01509">
    <property type="entry name" value="HAD-SF-IA-v3"/>
    <property type="match status" value="1"/>
</dbReference>
<dbReference type="InterPro" id="IPR023214">
    <property type="entry name" value="HAD_sf"/>
</dbReference>
<dbReference type="Proteomes" id="UP001162780">
    <property type="component" value="Chromosome"/>
</dbReference>
<dbReference type="CDD" id="cd02603">
    <property type="entry name" value="HAD_sEH-N_like"/>
    <property type="match status" value="1"/>
</dbReference>
<dbReference type="EMBL" id="CP113517">
    <property type="protein sequence ID" value="WAR44154.1"/>
    <property type="molecule type" value="Genomic_DNA"/>
</dbReference>
<reference evidence="1" key="1">
    <citation type="submission" date="2022-11" db="EMBL/GenBank/DDBJ databases">
        <title>Methylomonas rapida sp. nov., Carotenoid-Producing Obligate Methanotrophs with High Growth Characteristics and Biotechnological Potential.</title>
        <authorList>
            <person name="Tikhonova E.N."/>
            <person name="Suleimanov R.Z."/>
            <person name="Miroshnikov K."/>
            <person name="Oshkin I.Y."/>
            <person name="Belova S.E."/>
            <person name="Danilova O.V."/>
            <person name="Ashikhmin A."/>
            <person name="Konopkin A."/>
            <person name="But S.Y."/>
            <person name="Khmelenina V.N."/>
            <person name="Kuznetsov N."/>
            <person name="Pimenov N.V."/>
            <person name="Dedysh S.N."/>
        </authorList>
    </citation>
    <scope>NUCLEOTIDE SEQUENCE</scope>
    <source>
        <strain evidence="1">MP1</strain>
    </source>
</reference>
<sequence length="215" mass="24096">MMNVPSLLLFDLGGVLIDSSVFQHLNRLLDKPLETSALKARWLSSQSVLQFESGAMTAHEFAESFIAEWGLRQRPNAFLRVFASWPRYFHPGAREVLGILRTRYKIACLSNSNPLHHQRFSGFADVFDLALFSHQLGMVKPDPEIFAVALRECRVEAGEVYFFDDCLFNVYAAQSLGMSAFHVDGFDALLAVLNRQGLVPGNRAVNPDFEALENG</sequence>
<dbReference type="InterPro" id="IPR023198">
    <property type="entry name" value="PGP-like_dom2"/>
</dbReference>
<dbReference type="SFLD" id="SFLDS00003">
    <property type="entry name" value="Haloacid_Dehalogenase"/>
    <property type="match status" value="1"/>
</dbReference>
<dbReference type="InterPro" id="IPR036412">
    <property type="entry name" value="HAD-like_sf"/>
</dbReference>
<evidence type="ECO:0000313" key="2">
    <source>
        <dbReference type="Proteomes" id="UP001162780"/>
    </source>
</evidence>
<organism evidence="1 2">
    <name type="scientific">Methylomonas rapida</name>
    <dbReference type="NCBI Taxonomy" id="2963939"/>
    <lineage>
        <taxon>Bacteria</taxon>
        <taxon>Pseudomonadati</taxon>
        <taxon>Pseudomonadota</taxon>
        <taxon>Gammaproteobacteria</taxon>
        <taxon>Methylococcales</taxon>
        <taxon>Methylococcaceae</taxon>
        <taxon>Methylomonas</taxon>
    </lineage>
</organism>
<dbReference type="RefSeq" id="WP_269021877.1">
    <property type="nucleotide sequence ID" value="NZ_CP113517.1"/>
</dbReference>
<evidence type="ECO:0000313" key="1">
    <source>
        <dbReference type="EMBL" id="WAR44154.1"/>
    </source>
</evidence>
<accession>A0ABY7GFX6</accession>